<protein>
    <recommendedName>
        <fullName evidence="3">Lipoprotein</fullName>
    </recommendedName>
</protein>
<evidence type="ECO:0008006" key="3">
    <source>
        <dbReference type="Google" id="ProtNLM"/>
    </source>
</evidence>
<dbReference type="PROSITE" id="PS51257">
    <property type="entry name" value="PROKAR_LIPOPROTEIN"/>
    <property type="match status" value="1"/>
</dbReference>
<accession>A0A7T5QXT3</accession>
<proteinExistence type="predicted"/>
<reference evidence="1 2" key="1">
    <citation type="submission" date="2020-12" db="EMBL/GenBank/DDBJ databases">
        <authorList>
            <person name="Luo D."/>
            <person name="Li C."/>
            <person name="Zeng H."/>
        </authorList>
    </citation>
    <scope>NUCLEOTIDE SEQUENCE [LARGE SCALE GENOMIC DNA]</scope>
</reference>
<dbReference type="Proteomes" id="UP000595896">
    <property type="component" value="Segment"/>
</dbReference>
<dbReference type="EMBL" id="MW343794">
    <property type="protein sequence ID" value="QQG33724.1"/>
    <property type="molecule type" value="Genomic_DNA"/>
</dbReference>
<organism evidence="1 2">
    <name type="scientific">Cronobacter phage A24</name>
    <dbReference type="NCBI Taxonomy" id="2795745"/>
    <lineage>
        <taxon>Viruses</taxon>
        <taxon>Duplodnaviria</taxon>
        <taxon>Heunggongvirae</taxon>
        <taxon>Uroviricota</taxon>
        <taxon>Caudoviricetes</taxon>
        <taxon>Grimontviridae</taxon>
        <taxon>Crifsvirus</taxon>
        <taxon>Crifsvirus A24</taxon>
    </lineage>
</organism>
<evidence type="ECO:0000313" key="2">
    <source>
        <dbReference type="Proteomes" id="UP000595896"/>
    </source>
</evidence>
<dbReference type="GeneID" id="77948234"/>
<evidence type="ECO:0000313" key="1">
    <source>
        <dbReference type="EMBL" id="QQG33724.1"/>
    </source>
</evidence>
<sequence>MKKQFVKSMLIALTIAGCHPVPASASPLKGEMREMALELCSKSVASNDLMLECIELVSSDYYDAAMQGGKRVLDKRLPSDNEIVAITREHLDCDVASPICQQTQYNYMTWFKYGAMSIIEKDSAFKSEVKAYYAD</sequence>
<name>A0A7T5QXT3_9CAUD</name>
<dbReference type="KEGG" id="vg:77948234"/>
<dbReference type="RefSeq" id="YP_010671972.1">
    <property type="nucleotide sequence ID" value="NC_070973.1"/>
</dbReference>
<keyword evidence="2" id="KW-1185">Reference proteome</keyword>